<dbReference type="Pfam" id="PF00392">
    <property type="entry name" value="GntR"/>
    <property type="match status" value="1"/>
</dbReference>
<dbReference type="GO" id="GO:0003677">
    <property type="term" value="F:DNA binding"/>
    <property type="evidence" value="ECO:0007669"/>
    <property type="project" value="UniProtKB-KW"/>
</dbReference>
<dbReference type="Gene3D" id="1.10.10.10">
    <property type="entry name" value="Winged helix-like DNA-binding domain superfamily/Winged helix DNA-binding domain"/>
    <property type="match status" value="1"/>
</dbReference>
<evidence type="ECO:0000259" key="4">
    <source>
        <dbReference type="PROSITE" id="PS50949"/>
    </source>
</evidence>
<keyword evidence="2" id="KW-0238">DNA-binding</keyword>
<dbReference type="PROSITE" id="PS50949">
    <property type="entry name" value="HTH_GNTR"/>
    <property type="match status" value="1"/>
</dbReference>
<keyword evidence="6" id="KW-1185">Reference proteome</keyword>
<dbReference type="Pfam" id="PF07729">
    <property type="entry name" value="FCD"/>
    <property type="match status" value="1"/>
</dbReference>
<name>A0A1C3Z6D6_9GAMM</name>
<evidence type="ECO:0000256" key="3">
    <source>
        <dbReference type="ARBA" id="ARBA00023163"/>
    </source>
</evidence>
<evidence type="ECO:0000256" key="1">
    <source>
        <dbReference type="ARBA" id="ARBA00023015"/>
    </source>
</evidence>
<dbReference type="CDD" id="cd07377">
    <property type="entry name" value="WHTH_GntR"/>
    <property type="match status" value="1"/>
</dbReference>
<dbReference type="InterPro" id="IPR011711">
    <property type="entry name" value="GntR_C"/>
</dbReference>
<evidence type="ECO:0000313" key="5">
    <source>
        <dbReference type="EMBL" id="SCB77964.1"/>
    </source>
</evidence>
<accession>A0A1C3Z6D6</accession>
<dbReference type="OrthoDB" id="5450856at2"/>
<dbReference type="EMBL" id="FMAQ01000001">
    <property type="protein sequence ID" value="SCB77964.1"/>
    <property type="molecule type" value="Genomic_DNA"/>
</dbReference>
<dbReference type="InterPro" id="IPR000524">
    <property type="entry name" value="Tscrpt_reg_HTH_GntR"/>
</dbReference>
<dbReference type="InterPro" id="IPR036388">
    <property type="entry name" value="WH-like_DNA-bd_sf"/>
</dbReference>
<protein>
    <submittedName>
        <fullName evidence="5">GntR family transcriptional regulator, uxuAB operon transcriptional repressor</fullName>
    </submittedName>
</protein>
<proteinExistence type="predicted"/>
<evidence type="ECO:0000256" key="2">
    <source>
        <dbReference type="ARBA" id="ARBA00023125"/>
    </source>
</evidence>
<dbReference type="SUPFAM" id="SSF46785">
    <property type="entry name" value="Winged helix' DNA-binding domain"/>
    <property type="match status" value="1"/>
</dbReference>
<dbReference type="InterPro" id="IPR036390">
    <property type="entry name" value="WH_DNA-bd_sf"/>
</dbReference>
<dbReference type="SMART" id="SM00345">
    <property type="entry name" value="HTH_GNTR"/>
    <property type="match status" value="1"/>
</dbReference>
<dbReference type="PANTHER" id="PTHR43537:SF5">
    <property type="entry name" value="UXU OPERON TRANSCRIPTIONAL REGULATOR"/>
    <property type="match status" value="1"/>
</dbReference>
<gene>
    <name evidence="5" type="ORF">GA0061081_101270</name>
</gene>
<dbReference type="Gene3D" id="1.20.120.530">
    <property type="entry name" value="GntR ligand-binding domain-like"/>
    <property type="match status" value="1"/>
</dbReference>
<dbReference type="RefSeq" id="WP_091346365.1">
    <property type="nucleotide sequence ID" value="NZ_FMAQ01000001.1"/>
</dbReference>
<keyword evidence="3" id="KW-0804">Transcription</keyword>
<dbReference type="SUPFAM" id="SSF48008">
    <property type="entry name" value="GntR ligand-binding domain-like"/>
    <property type="match status" value="1"/>
</dbReference>
<dbReference type="Proteomes" id="UP000199670">
    <property type="component" value="Unassembled WGS sequence"/>
</dbReference>
<dbReference type="STRING" id="1798182.GA0061081_101270"/>
<dbReference type="GO" id="GO:0003700">
    <property type="term" value="F:DNA-binding transcription factor activity"/>
    <property type="evidence" value="ECO:0007669"/>
    <property type="project" value="InterPro"/>
</dbReference>
<dbReference type="InterPro" id="IPR008920">
    <property type="entry name" value="TF_FadR/GntR_C"/>
</dbReference>
<organism evidence="5 6">
    <name type="scientific">Gilliamella bombicola</name>
    <dbReference type="NCBI Taxonomy" id="1798182"/>
    <lineage>
        <taxon>Bacteria</taxon>
        <taxon>Pseudomonadati</taxon>
        <taxon>Pseudomonadota</taxon>
        <taxon>Gammaproteobacteria</taxon>
        <taxon>Orbales</taxon>
        <taxon>Orbaceae</taxon>
        <taxon>Gilliamella</taxon>
    </lineage>
</organism>
<sequence>MLTVNRLYQKIGNELKSLLKSGTYKIGERLPPERDIAEAFSVSRTVVREALIMLELENLVTVKKGSGVYVIGLPNEILSETDKKIEEEDFGPFELLQARQLIESNIAAFAASQIVKSDIIELRAILEQERQILEQGILDDYSADEMFHIAIARATKNSILESLLDDLWQKRSASKMWNQLHCRITDHSYRKKWLYDHEKILQALQVKDAMAARHAMWQHLENVKQTLMTVSDSEDPNFDGYLFDSIPVNIVNQ</sequence>
<dbReference type="PANTHER" id="PTHR43537">
    <property type="entry name" value="TRANSCRIPTIONAL REGULATOR, GNTR FAMILY"/>
    <property type="match status" value="1"/>
</dbReference>
<dbReference type="AlphaFoldDB" id="A0A1C3Z6D6"/>
<dbReference type="PRINTS" id="PR00035">
    <property type="entry name" value="HTHGNTR"/>
</dbReference>
<evidence type="ECO:0000313" key="6">
    <source>
        <dbReference type="Proteomes" id="UP000199670"/>
    </source>
</evidence>
<keyword evidence="1" id="KW-0805">Transcription regulation</keyword>
<feature type="domain" description="HTH gntR-type" evidence="4">
    <location>
        <begin position="5"/>
        <end position="73"/>
    </location>
</feature>
<reference evidence="6" key="1">
    <citation type="submission" date="2016-08" db="EMBL/GenBank/DDBJ databases">
        <authorList>
            <person name="Varghese N."/>
            <person name="Submissions Spin"/>
        </authorList>
    </citation>
    <scope>NUCLEOTIDE SEQUENCE [LARGE SCALE GENOMIC DNA]</scope>
    <source>
        <strain evidence="6">R-53248</strain>
    </source>
</reference>
<dbReference type="SMART" id="SM00895">
    <property type="entry name" value="FCD"/>
    <property type="match status" value="1"/>
</dbReference>